<evidence type="ECO:0000256" key="3">
    <source>
        <dbReference type="ARBA" id="ARBA00023163"/>
    </source>
</evidence>
<proteinExistence type="predicted"/>
<organism evidence="5 6">
    <name type="scientific">Cryptococcus bacillisporus CA1873</name>
    <dbReference type="NCBI Taxonomy" id="1296111"/>
    <lineage>
        <taxon>Eukaryota</taxon>
        <taxon>Fungi</taxon>
        <taxon>Dikarya</taxon>
        <taxon>Basidiomycota</taxon>
        <taxon>Agaricomycotina</taxon>
        <taxon>Tremellomycetes</taxon>
        <taxon>Tremellales</taxon>
        <taxon>Cryptococcaceae</taxon>
        <taxon>Cryptococcus</taxon>
        <taxon>Cryptococcus gattii species complex</taxon>
    </lineage>
</organism>
<evidence type="ECO:0000256" key="2">
    <source>
        <dbReference type="ARBA" id="ARBA00023015"/>
    </source>
</evidence>
<protein>
    <submittedName>
        <fullName evidence="5">Uncharacterized protein</fullName>
    </submittedName>
</protein>
<evidence type="ECO:0000313" key="5">
    <source>
        <dbReference type="EMBL" id="KIR60341.1"/>
    </source>
</evidence>
<dbReference type="PANTHER" id="PTHR47427">
    <property type="entry name" value="PROTEIN STE12"/>
    <property type="match status" value="1"/>
</dbReference>
<gene>
    <name evidence="5" type="ORF">I314_03632</name>
</gene>
<comment type="subcellular location">
    <subcellularLocation>
        <location evidence="1">Nucleus</location>
    </subcellularLocation>
</comment>
<sequence>MSLRLRFSVPHDRLFLDALERDLKREKAGREPTSVVQGEPARSFSVLGVSWVDMIHARPYMSNLARRPKKLFLQETATLDPLVQVSYIVMHLRFLMNAPMLAADNLRYLSKKGVVWCKLATSQSHEHRDISSTRPKTHLNAKYTLKEERALT</sequence>
<keyword evidence="3" id="KW-0804">Transcription</keyword>
<keyword evidence="4" id="KW-0539">Nucleus</keyword>
<evidence type="ECO:0000256" key="1">
    <source>
        <dbReference type="ARBA" id="ARBA00004123"/>
    </source>
</evidence>
<keyword evidence="2" id="KW-0805">Transcription regulation</keyword>
<name>A0ABR5B9S4_CRYGA</name>
<reference evidence="5 6" key="1">
    <citation type="submission" date="2015-01" db="EMBL/GenBank/DDBJ databases">
        <title>The Genome Sequence of Cryptococcus gattii CA1873.</title>
        <authorList>
            <consortium name="The Broad Institute Genomics Platform"/>
            <person name="Cuomo C."/>
            <person name="Litvintseva A."/>
            <person name="Chen Y."/>
            <person name="Heitman J."/>
            <person name="Sun S."/>
            <person name="Springer D."/>
            <person name="Dromer F."/>
            <person name="Young S."/>
            <person name="Zeng Q."/>
            <person name="Gargeya S."/>
            <person name="Abouelleil A."/>
            <person name="Alvarado L."/>
            <person name="Chapman S.B."/>
            <person name="Gainer-Dewar J."/>
            <person name="Goldberg J."/>
            <person name="Griggs A."/>
            <person name="Gujja S."/>
            <person name="Hansen M."/>
            <person name="Howarth C."/>
            <person name="Imamovic A."/>
            <person name="Larimer J."/>
            <person name="Murphy C."/>
            <person name="Naylor J."/>
            <person name="Pearson M."/>
            <person name="Priest M."/>
            <person name="Roberts A."/>
            <person name="Saif S."/>
            <person name="Shea T."/>
            <person name="Sykes S."/>
            <person name="Wortman J."/>
            <person name="Nusbaum C."/>
            <person name="Birren B."/>
        </authorList>
    </citation>
    <scope>NUCLEOTIDE SEQUENCE [LARGE SCALE GENOMIC DNA]</scope>
    <source>
        <strain evidence="5 6">CA1873</strain>
    </source>
</reference>
<keyword evidence="6" id="KW-1185">Reference proteome</keyword>
<dbReference type="InterPro" id="IPR052127">
    <property type="entry name" value="STE12_transcription_factor"/>
</dbReference>
<evidence type="ECO:0000256" key="4">
    <source>
        <dbReference type="ARBA" id="ARBA00023242"/>
    </source>
</evidence>
<dbReference type="PANTHER" id="PTHR47427:SF1">
    <property type="entry name" value="PROTEIN STE12"/>
    <property type="match status" value="1"/>
</dbReference>
<dbReference type="EMBL" id="KN848897">
    <property type="protein sequence ID" value="KIR60341.1"/>
    <property type="molecule type" value="Genomic_DNA"/>
</dbReference>
<accession>A0ABR5B9S4</accession>
<dbReference type="Proteomes" id="UP000053800">
    <property type="component" value="Unassembled WGS sequence"/>
</dbReference>
<evidence type="ECO:0000313" key="6">
    <source>
        <dbReference type="Proteomes" id="UP000053800"/>
    </source>
</evidence>